<evidence type="ECO:0000256" key="1">
    <source>
        <dbReference type="SAM" id="MobiDB-lite"/>
    </source>
</evidence>
<name>A0A1D1UJJ3_RAMVA</name>
<dbReference type="Proteomes" id="UP000186922">
    <property type="component" value="Unassembled WGS sequence"/>
</dbReference>
<evidence type="ECO:0000313" key="2">
    <source>
        <dbReference type="EMBL" id="GAU88690.1"/>
    </source>
</evidence>
<accession>A0A1D1UJJ3</accession>
<sequence>MSTTTPECPANWFCTNPPDESSYLYGPYRPNPTLLLTRGKCILQYNMNYQTGKLDPANSPQLITSYFPGPGGPTAPFPLSMNYMTPDPATNNQTYILNMIGPWSQKALSCSVSPAKPPATAPTCPEAADVQDINVQDITNRFSSASSQLNYEDGLIYQFVVNKPSRRESVSRTQTSASHIKTRQGS</sequence>
<keyword evidence="3" id="KW-1185">Reference proteome</keyword>
<dbReference type="EMBL" id="BDGG01000001">
    <property type="protein sequence ID" value="GAU88690.1"/>
    <property type="molecule type" value="Genomic_DNA"/>
</dbReference>
<organism evidence="2 3">
    <name type="scientific">Ramazzottius varieornatus</name>
    <name type="common">Water bear</name>
    <name type="synonym">Tardigrade</name>
    <dbReference type="NCBI Taxonomy" id="947166"/>
    <lineage>
        <taxon>Eukaryota</taxon>
        <taxon>Metazoa</taxon>
        <taxon>Ecdysozoa</taxon>
        <taxon>Tardigrada</taxon>
        <taxon>Eutardigrada</taxon>
        <taxon>Parachela</taxon>
        <taxon>Hypsibioidea</taxon>
        <taxon>Ramazzottiidae</taxon>
        <taxon>Ramazzottius</taxon>
    </lineage>
</organism>
<evidence type="ECO:0000313" key="3">
    <source>
        <dbReference type="Proteomes" id="UP000186922"/>
    </source>
</evidence>
<proteinExistence type="predicted"/>
<feature type="compositionally biased region" description="Polar residues" evidence="1">
    <location>
        <begin position="171"/>
        <end position="186"/>
    </location>
</feature>
<gene>
    <name evidence="2" type="primary">RvY_01337</name>
    <name evidence="2" type="synonym">RvY_01337.1</name>
    <name evidence="2" type="ORF">RvY_01337-1</name>
</gene>
<dbReference type="AlphaFoldDB" id="A0A1D1UJJ3"/>
<protein>
    <submittedName>
        <fullName evidence="2">Uncharacterized protein</fullName>
    </submittedName>
</protein>
<feature type="region of interest" description="Disordered" evidence="1">
    <location>
        <begin position="166"/>
        <end position="186"/>
    </location>
</feature>
<comment type="caution">
    <text evidence="2">The sequence shown here is derived from an EMBL/GenBank/DDBJ whole genome shotgun (WGS) entry which is preliminary data.</text>
</comment>
<reference evidence="2 3" key="1">
    <citation type="journal article" date="2016" name="Nat. Commun.">
        <title>Extremotolerant tardigrade genome and improved radiotolerance of human cultured cells by tardigrade-unique protein.</title>
        <authorList>
            <person name="Hashimoto T."/>
            <person name="Horikawa D.D."/>
            <person name="Saito Y."/>
            <person name="Kuwahara H."/>
            <person name="Kozuka-Hata H."/>
            <person name="Shin-I T."/>
            <person name="Minakuchi Y."/>
            <person name="Ohishi K."/>
            <person name="Motoyama A."/>
            <person name="Aizu T."/>
            <person name="Enomoto A."/>
            <person name="Kondo K."/>
            <person name="Tanaka S."/>
            <person name="Hara Y."/>
            <person name="Koshikawa S."/>
            <person name="Sagara H."/>
            <person name="Miura T."/>
            <person name="Yokobori S."/>
            <person name="Miyagawa K."/>
            <person name="Suzuki Y."/>
            <person name="Kubo T."/>
            <person name="Oyama M."/>
            <person name="Kohara Y."/>
            <person name="Fujiyama A."/>
            <person name="Arakawa K."/>
            <person name="Katayama T."/>
            <person name="Toyoda A."/>
            <person name="Kunieda T."/>
        </authorList>
    </citation>
    <scope>NUCLEOTIDE SEQUENCE [LARGE SCALE GENOMIC DNA]</scope>
    <source>
        <strain evidence="2 3">YOKOZUNA-1</strain>
    </source>
</reference>